<dbReference type="GO" id="GO:0005509">
    <property type="term" value="F:calcium ion binding"/>
    <property type="evidence" value="ECO:0007669"/>
    <property type="project" value="InterPro"/>
</dbReference>
<reference evidence="5" key="1">
    <citation type="submission" date="2017-02" db="UniProtKB">
        <authorList>
            <consortium name="WormBaseParasite"/>
        </authorList>
    </citation>
    <scope>IDENTIFICATION</scope>
</reference>
<dbReference type="FunFam" id="1.10.238.10:FF:000003">
    <property type="entry name" value="Calmodulin A"/>
    <property type="match status" value="1"/>
</dbReference>
<dbReference type="AlphaFoldDB" id="A0A0R3W163"/>
<proteinExistence type="predicted"/>
<evidence type="ECO:0000256" key="2">
    <source>
        <dbReference type="ARBA" id="ARBA00023123"/>
    </source>
</evidence>
<dbReference type="STRING" id="60517.A0A0R3W163"/>
<dbReference type="SUPFAM" id="SSF47473">
    <property type="entry name" value="EF-hand"/>
    <property type="match status" value="1"/>
</dbReference>
<organism evidence="5">
    <name type="scientific">Taenia asiatica</name>
    <name type="common">Asian tapeworm</name>
    <dbReference type="NCBI Taxonomy" id="60517"/>
    <lineage>
        <taxon>Eukaryota</taxon>
        <taxon>Metazoa</taxon>
        <taxon>Spiralia</taxon>
        <taxon>Lophotrochozoa</taxon>
        <taxon>Platyhelminthes</taxon>
        <taxon>Cestoda</taxon>
        <taxon>Eucestoda</taxon>
        <taxon>Cyclophyllidea</taxon>
        <taxon>Taeniidae</taxon>
        <taxon>Taenia</taxon>
    </lineage>
</organism>
<evidence type="ECO:0000259" key="4">
    <source>
        <dbReference type="PROSITE" id="PS50222"/>
    </source>
</evidence>
<dbReference type="CDD" id="cd00051">
    <property type="entry name" value="EFh"/>
    <property type="match status" value="1"/>
</dbReference>
<name>A0A0R3W163_TAEAS</name>
<dbReference type="GO" id="GO:0005859">
    <property type="term" value="C:muscle myosin complex"/>
    <property type="evidence" value="ECO:0007669"/>
    <property type="project" value="TreeGrafter"/>
</dbReference>
<dbReference type="PROSITE" id="PS50222">
    <property type="entry name" value="EF_HAND_2"/>
    <property type="match status" value="1"/>
</dbReference>
<dbReference type="Pfam" id="PF13499">
    <property type="entry name" value="EF-hand_7"/>
    <property type="match status" value="1"/>
</dbReference>
<dbReference type="PANTHER" id="PTHR23048">
    <property type="entry name" value="MYOSIN LIGHT CHAIN 1, 3"/>
    <property type="match status" value="1"/>
</dbReference>
<keyword evidence="1" id="KW-0677">Repeat</keyword>
<protein>
    <submittedName>
        <fullName evidence="5">EF-hand domain-containing protein</fullName>
    </submittedName>
</protein>
<feature type="domain" description="EF-hand" evidence="4">
    <location>
        <begin position="96"/>
        <end position="131"/>
    </location>
</feature>
<keyword evidence="2" id="KW-0518">Myosin</keyword>
<dbReference type="PANTHER" id="PTHR23048:SF33">
    <property type="entry name" value="MYOSIN LIGHT CHAIN ALKALI"/>
    <property type="match status" value="1"/>
</dbReference>
<dbReference type="WBParaSite" id="TASK_0000345501-mRNA-1">
    <property type="protein sequence ID" value="TASK_0000345501-mRNA-1"/>
    <property type="gene ID" value="TASK_0000345501"/>
</dbReference>
<evidence type="ECO:0000256" key="3">
    <source>
        <dbReference type="ARBA" id="ARBA00023175"/>
    </source>
</evidence>
<evidence type="ECO:0000313" key="5">
    <source>
        <dbReference type="WBParaSite" id="TASK_0000345501-mRNA-1"/>
    </source>
</evidence>
<dbReference type="InterPro" id="IPR011992">
    <property type="entry name" value="EF-hand-dom_pair"/>
</dbReference>
<evidence type="ECO:0000256" key="1">
    <source>
        <dbReference type="ARBA" id="ARBA00022737"/>
    </source>
</evidence>
<keyword evidence="3" id="KW-0505">Motor protein</keyword>
<dbReference type="InterPro" id="IPR002048">
    <property type="entry name" value="EF_hand_dom"/>
</dbReference>
<accession>A0A0R3W163</accession>
<dbReference type="Gene3D" id="1.10.238.10">
    <property type="entry name" value="EF-hand"/>
    <property type="match status" value="2"/>
</dbReference>
<dbReference type="InterPro" id="IPR050230">
    <property type="entry name" value="CALM/Myosin/TropC-like"/>
</dbReference>
<sequence>LRCDYVPNLAIRWFADLSKAEIEDIKEVFDLFDFWDGRDGMIDAVKVPDLLRCAGMNPTIKVSLKHGATKKAGEKQYKFDEFLPVYQAIIKEKEGGTFADYMEAFKTFDREGQGFVSAAELGHVLSGYGERLSDEEIDEIIRLTKLHVDLDGNVKYEEFIKGTTQLCTISKCIIYNKKCKSTQAFIFLCFSFRVDLLQPHPHPLHTSSMRPMCSGRASLFFSAVLTFVSSKLSHGKILLTRILHIQKIYIRKKFCFYPLSLWV</sequence>